<evidence type="ECO:0000313" key="2">
    <source>
        <dbReference type="Proteomes" id="UP001174934"/>
    </source>
</evidence>
<evidence type="ECO:0000313" key="1">
    <source>
        <dbReference type="EMBL" id="KAK0624755.1"/>
    </source>
</evidence>
<dbReference type="Proteomes" id="UP001174934">
    <property type="component" value="Unassembled WGS sequence"/>
</dbReference>
<comment type="caution">
    <text evidence="1">The sequence shown here is derived from an EMBL/GenBank/DDBJ whole genome shotgun (WGS) entry which is preliminary data.</text>
</comment>
<gene>
    <name evidence="1" type="ORF">B0T17DRAFT_252072</name>
</gene>
<proteinExistence type="predicted"/>
<dbReference type="EMBL" id="JAULSR010000003">
    <property type="protein sequence ID" value="KAK0624755.1"/>
    <property type="molecule type" value="Genomic_DNA"/>
</dbReference>
<sequence length="236" mass="27507">MDAPYTALGKDWRCFSQIALSLCAWRDAYTEWVNGASPGTLELHLECLCRCLGCRFWQPGPANFGTPKHPRQVHFWRGICTSRSPLHRHSTLSAHTAVAQLKRSLPAMRQDPDSGSQKRKARMAKKMYLGRPCRRVSCVGRHIRRDQLRDVIARVCPHQRRYRLCLGQQRCREITVVGPVSQWGAWTLLRLLESKRSLRRWKHRKPRRSPVRNFSITGIEETSDVLFDRDIPRTRR</sequence>
<protein>
    <submittedName>
        <fullName evidence="1">Uncharacterized protein</fullName>
    </submittedName>
</protein>
<organism evidence="1 2">
    <name type="scientific">Bombardia bombarda</name>
    <dbReference type="NCBI Taxonomy" id="252184"/>
    <lineage>
        <taxon>Eukaryota</taxon>
        <taxon>Fungi</taxon>
        <taxon>Dikarya</taxon>
        <taxon>Ascomycota</taxon>
        <taxon>Pezizomycotina</taxon>
        <taxon>Sordariomycetes</taxon>
        <taxon>Sordariomycetidae</taxon>
        <taxon>Sordariales</taxon>
        <taxon>Lasiosphaeriaceae</taxon>
        <taxon>Bombardia</taxon>
    </lineage>
</organism>
<dbReference type="AlphaFoldDB" id="A0AA40C4H9"/>
<name>A0AA40C4H9_9PEZI</name>
<accession>A0AA40C4H9</accession>
<reference evidence="1" key="1">
    <citation type="submission" date="2023-06" db="EMBL/GenBank/DDBJ databases">
        <title>Genome-scale phylogeny and comparative genomics of the fungal order Sordariales.</title>
        <authorList>
            <consortium name="Lawrence Berkeley National Laboratory"/>
            <person name="Hensen N."/>
            <person name="Bonometti L."/>
            <person name="Westerberg I."/>
            <person name="Brannstrom I.O."/>
            <person name="Guillou S."/>
            <person name="Cros-Aarteil S."/>
            <person name="Calhoun S."/>
            <person name="Haridas S."/>
            <person name="Kuo A."/>
            <person name="Mondo S."/>
            <person name="Pangilinan J."/>
            <person name="Riley R."/>
            <person name="LaButti K."/>
            <person name="Andreopoulos B."/>
            <person name="Lipzen A."/>
            <person name="Chen C."/>
            <person name="Yanf M."/>
            <person name="Daum C."/>
            <person name="Ng V."/>
            <person name="Clum A."/>
            <person name="Steindorff A."/>
            <person name="Ohm R."/>
            <person name="Martin F."/>
            <person name="Silar P."/>
            <person name="Natvig D."/>
            <person name="Lalanne C."/>
            <person name="Gautier V."/>
            <person name="Ament-velasquez S.L."/>
            <person name="Kruys A."/>
            <person name="Hutchinson M.I."/>
            <person name="Powell A.J."/>
            <person name="Barry K."/>
            <person name="Miller A.N."/>
            <person name="Grigoriev I.V."/>
            <person name="Debuchy R."/>
            <person name="Gladieux P."/>
            <person name="Thoren M.H."/>
            <person name="Johannesson H."/>
        </authorList>
    </citation>
    <scope>NUCLEOTIDE SEQUENCE</scope>
    <source>
        <strain evidence="1">SMH3391-2</strain>
    </source>
</reference>
<keyword evidence="2" id="KW-1185">Reference proteome</keyword>